<evidence type="ECO:0000256" key="3">
    <source>
        <dbReference type="ARBA" id="ARBA00022989"/>
    </source>
</evidence>
<reference evidence="8" key="1">
    <citation type="journal article" date="2019" name="Int. J. Syst. Evol. Microbiol.">
        <title>The Global Catalogue of Microorganisms (GCM) 10K type strain sequencing project: providing services to taxonomists for standard genome sequencing and annotation.</title>
        <authorList>
            <consortium name="The Broad Institute Genomics Platform"/>
            <consortium name="The Broad Institute Genome Sequencing Center for Infectious Disease"/>
            <person name="Wu L."/>
            <person name="Ma J."/>
        </authorList>
    </citation>
    <scope>NUCLEOTIDE SEQUENCE [LARGE SCALE GENOMIC DNA]</scope>
    <source>
        <strain evidence="8">JCM 8201</strain>
    </source>
</reference>
<dbReference type="EMBL" id="BAAATZ010000034">
    <property type="protein sequence ID" value="GAA2737470.1"/>
    <property type="molecule type" value="Genomic_DNA"/>
</dbReference>
<gene>
    <name evidence="7" type="ORF">GCM10010439_67720</name>
</gene>
<protein>
    <recommendedName>
        <fullName evidence="6">DUF202 domain-containing protein</fullName>
    </recommendedName>
</protein>
<sequence length="112" mass="11701">MTSRAEPPRLADPGAQLERTALAWQRTALLIALNGALLARATPALGVRAIVLGGATVAAATLIWAMASLSYRRGRGRPASSVLTAHARATKALTVLIVVIASFNLLAVLLHR</sequence>
<keyword evidence="8" id="KW-1185">Reference proteome</keyword>
<feature type="domain" description="DUF202" evidence="6">
    <location>
        <begin position="12"/>
        <end position="73"/>
    </location>
</feature>
<dbReference type="Proteomes" id="UP001501842">
    <property type="component" value="Unassembled WGS sequence"/>
</dbReference>
<dbReference type="Pfam" id="PF02656">
    <property type="entry name" value="DUF202"/>
    <property type="match status" value="1"/>
</dbReference>
<evidence type="ECO:0000256" key="5">
    <source>
        <dbReference type="SAM" id="Phobius"/>
    </source>
</evidence>
<dbReference type="RefSeq" id="WP_344457047.1">
    <property type="nucleotide sequence ID" value="NZ_BAAATZ010000034.1"/>
</dbReference>
<comment type="subcellular location">
    <subcellularLocation>
        <location evidence="1">Endomembrane system</location>
        <topology evidence="1">Multi-pass membrane protein</topology>
    </subcellularLocation>
</comment>
<evidence type="ECO:0000256" key="1">
    <source>
        <dbReference type="ARBA" id="ARBA00004127"/>
    </source>
</evidence>
<comment type="caution">
    <text evidence="7">The sequence shown here is derived from an EMBL/GenBank/DDBJ whole genome shotgun (WGS) entry which is preliminary data.</text>
</comment>
<proteinExistence type="predicted"/>
<evidence type="ECO:0000256" key="4">
    <source>
        <dbReference type="ARBA" id="ARBA00023136"/>
    </source>
</evidence>
<organism evidence="7 8">
    <name type="scientific">Actinocorallia aurantiaca</name>
    <dbReference type="NCBI Taxonomy" id="46204"/>
    <lineage>
        <taxon>Bacteria</taxon>
        <taxon>Bacillati</taxon>
        <taxon>Actinomycetota</taxon>
        <taxon>Actinomycetes</taxon>
        <taxon>Streptosporangiales</taxon>
        <taxon>Thermomonosporaceae</taxon>
        <taxon>Actinocorallia</taxon>
    </lineage>
</organism>
<feature type="transmembrane region" description="Helical" evidence="5">
    <location>
        <begin position="45"/>
        <end position="71"/>
    </location>
</feature>
<evidence type="ECO:0000256" key="2">
    <source>
        <dbReference type="ARBA" id="ARBA00022692"/>
    </source>
</evidence>
<evidence type="ECO:0000259" key="6">
    <source>
        <dbReference type="Pfam" id="PF02656"/>
    </source>
</evidence>
<accession>A0ABP6H8I0</accession>
<name>A0ABP6H8I0_9ACTN</name>
<keyword evidence="4 5" id="KW-0472">Membrane</keyword>
<keyword evidence="3 5" id="KW-1133">Transmembrane helix</keyword>
<evidence type="ECO:0000313" key="8">
    <source>
        <dbReference type="Proteomes" id="UP001501842"/>
    </source>
</evidence>
<dbReference type="InterPro" id="IPR003807">
    <property type="entry name" value="DUF202"/>
</dbReference>
<keyword evidence="2 5" id="KW-0812">Transmembrane</keyword>
<feature type="transmembrane region" description="Helical" evidence="5">
    <location>
        <begin position="92"/>
        <end position="110"/>
    </location>
</feature>
<evidence type="ECO:0000313" key="7">
    <source>
        <dbReference type="EMBL" id="GAA2737470.1"/>
    </source>
</evidence>